<feature type="chain" id="PRO_5031205684" description="Secreted protein" evidence="1">
    <location>
        <begin position="24"/>
        <end position="178"/>
    </location>
</feature>
<protein>
    <recommendedName>
        <fullName evidence="4">Secreted protein</fullName>
    </recommendedName>
</protein>
<evidence type="ECO:0000313" key="3">
    <source>
        <dbReference type="Proteomes" id="UP000517187"/>
    </source>
</evidence>
<dbReference type="AlphaFoldDB" id="A0A7W9ZX57"/>
<dbReference type="RefSeq" id="WP_184696269.1">
    <property type="nucleotide sequence ID" value="NZ_JACIIJ010000012.1"/>
</dbReference>
<gene>
    <name evidence="2" type="ORF">GGE66_004759</name>
</gene>
<evidence type="ECO:0000313" key="2">
    <source>
        <dbReference type="EMBL" id="MBB6223763.1"/>
    </source>
</evidence>
<keyword evidence="1" id="KW-0732">Signal</keyword>
<accession>A0A7W9ZX57</accession>
<name>A0A7W9ZX57_RHILE</name>
<dbReference type="EMBL" id="JACIIJ010000012">
    <property type="protein sequence ID" value="MBB6223763.1"/>
    <property type="molecule type" value="Genomic_DNA"/>
</dbReference>
<proteinExistence type="predicted"/>
<evidence type="ECO:0008006" key="4">
    <source>
        <dbReference type="Google" id="ProtNLM"/>
    </source>
</evidence>
<comment type="caution">
    <text evidence="2">The sequence shown here is derived from an EMBL/GenBank/DDBJ whole genome shotgun (WGS) entry which is preliminary data.</text>
</comment>
<dbReference type="Proteomes" id="UP000517187">
    <property type="component" value="Unassembled WGS sequence"/>
</dbReference>
<evidence type="ECO:0000256" key="1">
    <source>
        <dbReference type="SAM" id="SignalP"/>
    </source>
</evidence>
<organism evidence="2 3">
    <name type="scientific">Rhizobium leguminosarum</name>
    <dbReference type="NCBI Taxonomy" id="384"/>
    <lineage>
        <taxon>Bacteria</taxon>
        <taxon>Pseudomonadati</taxon>
        <taxon>Pseudomonadota</taxon>
        <taxon>Alphaproteobacteria</taxon>
        <taxon>Hyphomicrobiales</taxon>
        <taxon>Rhizobiaceae</taxon>
        <taxon>Rhizobium/Agrobacterium group</taxon>
        <taxon>Rhizobium</taxon>
    </lineage>
</organism>
<feature type="signal peptide" evidence="1">
    <location>
        <begin position="1"/>
        <end position="23"/>
    </location>
</feature>
<sequence length="178" mass="19750">MFRSLCAVTLLALAALAALPATAGERRVDHRFSDRRFPDQRFPDQRFLGHRHALHNGLFLGERVNWRDRGIRFDNSYGRRHGRERMPFLKQFSSAATNRIARGGLIIIAPQPPGGDSGDTYAGSYAYQVDGGTYVGGNGYGYYPAPRPEPQAPKAKVIDVAVQDDPCTYEANVCVIRP</sequence>
<reference evidence="2 3" key="1">
    <citation type="submission" date="2020-08" db="EMBL/GenBank/DDBJ databases">
        <title>Genomic Encyclopedia of Type Strains, Phase IV (KMG-V): Genome sequencing to study the core and pangenomes of soil and plant-associated prokaryotes.</title>
        <authorList>
            <person name="Whitman W."/>
        </authorList>
    </citation>
    <scope>NUCLEOTIDE SEQUENCE [LARGE SCALE GENOMIC DNA]</scope>
    <source>
        <strain evidence="2 3">SEMIA 4011</strain>
    </source>
</reference>